<dbReference type="Pfam" id="PF17829">
    <property type="entry name" value="GH115_C"/>
    <property type="match status" value="1"/>
</dbReference>
<proteinExistence type="predicted"/>
<keyword evidence="5" id="KW-1185">Reference proteome</keyword>
<evidence type="ECO:0000259" key="3">
    <source>
        <dbReference type="Pfam" id="PF17829"/>
    </source>
</evidence>
<gene>
    <name evidence="4" type="ORF">GCU69_24455</name>
</gene>
<dbReference type="InterPro" id="IPR031924">
    <property type="entry name" value="GH115"/>
</dbReference>
<dbReference type="InterPro" id="IPR029018">
    <property type="entry name" value="Hex-like_dom2"/>
</dbReference>
<dbReference type="Gene3D" id="3.20.20.520">
    <property type="entry name" value="Glycosyl hydrolase family 115"/>
    <property type="match status" value="1"/>
</dbReference>
<dbReference type="EMBL" id="WHPN01000362">
    <property type="protein sequence ID" value="KAF4406532.1"/>
    <property type="molecule type" value="Genomic_DNA"/>
</dbReference>
<dbReference type="InterPro" id="IPR006311">
    <property type="entry name" value="TAT_signal"/>
</dbReference>
<evidence type="ECO:0000256" key="2">
    <source>
        <dbReference type="SAM" id="SignalP"/>
    </source>
</evidence>
<evidence type="ECO:0000313" key="5">
    <source>
        <dbReference type="Proteomes" id="UP000621266"/>
    </source>
</evidence>
<keyword evidence="1 4" id="KW-0378">Hydrolase</keyword>
<dbReference type="InterPro" id="IPR042301">
    <property type="entry name" value="GH115_sf"/>
</dbReference>
<dbReference type="PANTHER" id="PTHR37842:SF2">
    <property type="entry name" value="GYLCOSYL HYDROLASE 115 C-TERMINAL DOMAIN-CONTAINING PROTEIN"/>
    <property type="match status" value="1"/>
</dbReference>
<dbReference type="Pfam" id="PF15979">
    <property type="entry name" value="Glyco_hydro_115"/>
    <property type="match status" value="1"/>
</dbReference>
<feature type="signal peptide" evidence="2">
    <location>
        <begin position="1"/>
        <end position="29"/>
    </location>
</feature>
<feature type="domain" description="Gylcosyl hydrolase 115 C-terminal" evidence="3">
    <location>
        <begin position="895"/>
        <end position="1069"/>
    </location>
</feature>
<accession>A0ABQ7FD67</accession>
<evidence type="ECO:0000256" key="1">
    <source>
        <dbReference type="ARBA" id="ARBA00022801"/>
    </source>
</evidence>
<dbReference type="Gene3D" id="3.30.379.10">
    <property type="entry name" value="Chitobiase/beta-hexosaminidase domain 2-like"/>
    <property type="match status" value="1"/>
</dbReference>
<keyword evidence="2" id="KW-0732">Signal</keyword>
<dbReference type="PROSITE" id="PS51318">
    <property type="entry name" value="TAT"/>
    <property type="match status" value="1"/>
</dbReference>
<reference evidence="4 5" key="1">
    <citation type="submission" date="2019-10" db="EMBL/GenBank/DDBJ databases">
        <title>Streptomyces tenebrisbrunneis sp.nov., an endogenous actinomycete isolated from of Lycium ruthenicum.</title>
        <authorList>
            <person name="Ma L."/>
        </authorList>
    </citation>
    <scope>NUCLEOTIDE SEQUENCE [LARGE SCALE GENOMIC DNA]</scope>
    <source>
        <strain evidence="4 5">TRM 66187</strain>
    </source>
</reference>
<protein>
    <submittedName>
        <fullName evidence="4">Glycosyl hydrolase</fullName>
    </submittedName>
</protein>
<dbReference type="PANTHER" id="PTHR37842">
    <property type="match status" value="1"/>
</dbReference>
<dbReference type="GO" id="GO:0016787">
    <property type="term" value="F:hydrolase activity"/>
    <property type="evidence" value="ECO:0007669"/>
    <property type="project" value="UniProtKB-KW"/>
</dbReference>
<dbReference type="InterPro" id="IPR041437">
    <property type="entry name" value="GH115_C"/>
</dbReference>
<dbReference type="Gene3D" id="1.20.58.2150">
    <property type="match status" value="1"/>
</dbReference>
<sequence length="1075" mass="118549">MRRSFGSAPASAPLSRRSLLAAAVATAAAATSATLTAPAAAAAAPSSPLGPAAAAGRDPHRFISFSGGRGSFPLVADGRAAPLVVSEDDHPGVVRVVGDLRTDIERVTGEKPDVTVLKPGSDRAPRGARDIVLVGTLGRSPLVDALVAAGKLDVSGIEGKWETSLQQVVTDPLPGVRRAFVIAGSDQRGTIYGAYETSRQIGVSPWHWWDDVPPRRRKSLHVLPGRHSQGTPAVKYRGFFINDENPALGTWAPEYFGPGLAAGFPNGFNKKFFAKVFEVMLRLKANYLWPAVWGRAFAEDDPENHATAKAYGVVMGTSHEAPMMRGIEEWNRHAKAAVRDEDGNITEPGEDPYGGTGEWSFRRNADAIKKYWAAGIRRMVDEDFEGVVTLGMRGNGDVSLPDGDGIDLMESIIASQREILAEVTGKDDITGIPQVQTLYKEVQRYWDKGLRPPEDVTVVFCDDNWGNMRKLPDQSLEPRSGGYGIYYHFDYVGVGRNYKWVDTANLASTWEQLHLSYAYGVDRLWVVNVGDMKAEEMPLQFFLDYAWDPKRWTLDRLPEWEERYAEENFGPEHAHAIAEVLHRYGVLQARRKPELLNRRITLDPSKDLATDPEAVVYDDEASPFYLNHYRELERVTTEWRDLAEEAERIGKKLPADWQDAYYQLVLYQVKATANLYALRKAEFTNIHYAAQGRAATNDLADATDARFADDQAMSDYYNNELAGGKWKGFQTQPKIGYGDVERYGPDAPWQQPQTPNHVALPDEVFPAVQRIELPAKAEMGVGVDGSDDWWPAAAGKAVLPPFSPYQTAPEQYIDVFNRGTEAFDYRIEPSVDWISVKRARGRVDKEVRATVRVDWRRAPRGTTEVPITVTGPDGATVEVTAVVENQRLSRRGSRGFIEAGGYVSIEAEHATKTVGASDVEWQLIPDIGRTGSGMTPFPVTAASREPGGKGPRLEYEMTLTTSGPVTVHAYLSPRNNVLPTDGLKYAVSFDDEAPQTVNVTAVTGSDDMYMNKQWARNTSDNATVTVTEHTIAEAGVHTLKFWMVDPTVVVQKLVVDTGGLKPSYLGPPESERAGH</sequence>
<dbReference type="Proteomes" id="UP000621266">
    <property type="component" value="Unassembled WGS sequence"/>
</dbReference>
<organism evidence="4 5">
    <name type="scientific">Streptomyces lycii</name>
    <dbReference type="NCBI Taxonomy" id="2654337"/>
    <lineage>
        <taxon>Bacteria</taxon>
        <taxon>Bacillati</taxon>
        <taxon>Actinomycetota</taxon>
        <taxon>Actinomycetes</taxon>
        <taxon>Kitasatosporales</taxon>
        <taxon>Streptomycetaceae</taxon>
        <taxon>Streptomyces</taxon>
    </lineage>
</organism>
<feature type="chain" id="PRO_5046692346" evidence="2">
    <location>
        <begin position="30"/>
        <end position="1075"/>
    </location>
</feature>
<dbReference type="RefSeq" id="WP_156207173.1">
    <property type="nucleotide sequence ID" value="NZ_WHPN01000362.1"/>
</dbReference>
<evidence type="ECO:0000313" key="4">
    <source>
        <dbReference type="EMBL" id="KAF4406532.1"/>
    </source>
</evidence>
<dbReference type="Gene3D" id="2.60.120.1620">
    <property type="match status" value="1"/>
</dbReference>
<comment type="caution">
    <text evidence="4">The sequence shown here is derived from an EMBL/GenBank/DDBJ whole genome shotgun (WGS) entry which is preliminary data.</text>
</comment>
<name>A0ABQ7FD67_9ACTN</name>